<evidence type="ECO:0000256" key="3">
    <source>
        <dbReference type="ARBA" id="ARBA00023015"/>
    </source>
</evidence>
<gene>
    <name evidence="8" type="ORF">Q8F55_001169</name>
</gene>
<dbReference type="GeneID" id="95982212"/>
<organism evidence="8 9">
    <name type="scientific">Vanrija albida</name>
    <dbReference type="NCBI Taxonomy" id="181172"/>
    <lineage>
        <taxon>Eukaryota</taxon>
        <taxon>Fungi</taxon>
        <taxon>Dikarya</taxon>
        <taxon>Basidiomycota</taxon>
        <taxon>Agaricomycotina</taxon>
        <taxon>Tremellomycetes</taxon>
        <taxon>Trichosporonales</taxon>
        <taxon>Trichosporonaceae</taxon>
        <taxon>Vanrija</taxon>
    </lineage>
</organism>
<dbReference type="InterPro" id="IPR001138">
    <property type="entry name" value="Zn2Cys6_DnaBD"/>
</dbReference>
<dbReference type="CDD" id="cd00067">
    <property type="entry name" value="GAL4"/>
    <property type="match status" value="1"/>
</dbReference>
<keyword evidence="3" id="KW-0805">Transcription regulation</keyword>
<comment type="caution">
    <text evidence="8">The sequence shown here is derived from an EMBL/GenBank/DDBJ whole genome shotgun (WGS) entry which is preliminary data.</text>
</comment>
<dbReference type="Gene3D" id="4.10.240.10">
    <property type="entry name" value="Zn(2)-C6 fungal-type DNA-binding domain"/>
    <property type="match status" value="1"/>
</dbReference>
<sequence>MSSRACLRCISKKRRCDHERPVCGSCRKHAQACEYPPPQQRRGPVAGLTKLAETRVQQCENALWFLLSLPEVGAALERIHLEQGELALPSAPTSGLERTERAEWWTEYPLDSTSSLLRFLQQGHVMQAAGAQPQPTGTSEASSSSAGLSARSRIEEAHTIVVAQDLGYDEQAGSGSTTPNRPYGDVLDNDAQQPRNTFSHLWNLVSAAIPDEPCPVTRAAHAGQPPRPGASKECDERECFW</sequence>
<evidence type="ECO:0000313" key="9">
    <source>
        <dbReference type="Proteomes" id="UP001565368"/>
    </source>
</evidence>
<evidence type="ECO:0000256" key="2">
    <source>
        <dbReference type="ARBA" id="ARBA00022723"/>
    </source>
</evidence>
<feature type="domain" description="Zn(2)-C6 fungal-type" evidence="7">
    <location>
        <begin position="5"/>
        <end position="35"/>
    </location>
</feature>
<dbReference type="PROSITE" id="PS50048">
    <property type="entry name" value="ZN2_CY6_FUNGAL_2"/>
    <property type="match status" value="1"/>
</dbReference>
<dbReference type="Proteomes" id="UP001565368">
    <property type="component" value="Unassembled WGS sequence"/>
</dbReference>
<evidence type="ECO:0000256" key="5">
    <source>
        <dbReference type="ARBA" id="ARBA00023242"/>
    </source>
</evidence>
<dbReference type="InterPro" id="IPR036864">
    <property type="entry name" value="Zn2-C6_fun-type_DNA-bd_sf"/>
</dbReference>
<dbReference type="SMART" id="SM00066">
    <property type="entry name" value="GAL4"/>
    <property type="match status" value="1"/>
</dbReference>
<dbReference type="EMBL" id="JBBXJM010000001">
    <property type="protein sequence ID" value="KAL1413403.1"/>
    <property type="molecule type" value="Genomic_DNA"/>
</dbReference>
<evidence type="ECO:0000256" key="4">
    <source>
        <dbReference type="ARBA" id="ARBA00023163"/>
    </source>
</evidence>
<feature type="compositionally biased region" description="Low complexity" evidence="6">
    <location>
        <begin position="139"/>
        <end position="150"/>
    </location>
</feature>
<dbReference type="PANTHER" id="PTHR47338:SF29">
    <property type="entry name" value="ZN(2)-C6 FUNGAL-TYPE DOMAIN-CONTAINING PROTEIN"/>
    <property type="match status" value="1"/>
</dbReference>
<keyword evidence="5" id="KW-0539">Nucleus</keyword>
<evidence type="ECO:0000259" key="7">
    <source>
        <dbReference type="PROSITE" id="PS50048"/>
    </source>
</evidence>
<proteinExistence type="predicted"/>
<keyword evidence="4" id="KW-0804">Transcription</keyword>
<dbReference type="RefSeq" id="XP_069213347.1">
    <property type="nucleotide sequence ID" value="XM_069349803.1"/>
</dbReference>
<dbReference type="SUPFAM" id="SSF57701">
    <property type="entry name" value="Zn2/Cys6 DNA-binding domain"/>
    <property type="match status" value="1"/>
</dbReference>
<dbReference type="PANTHER" id="PTHR47338">
    <property type="entry name" value="ZN(II)2CYS6 TRANSCRIPTION FACTOR (EUROFUNG)-RELATED"/>
    <property type="match status" value="1"/>
</dbReference>
<accession>A0ABR3QG81</accession>
<feature type="region of interest" description="Disordered" evidence="6">
    <location>
        <begin position="169"/>
        <end position="192"/>
    </location>
</feature>
<dbReference type="Pfam" id="PF00172">
    <property type="entry name" value="Zn_clus"/>
    <property type="match status" value="1"/>
</dbReference>
<evidence type="ECO:0000256" key="6">
    <source>
        <dbReference type="SAM" id="MobiDB-lite"/>
    </source>
</evidence>
<reference evidence="8 9" key="1">
    <citation type="submission" date="2023-08" db="EMBL/GenBank/DDBJ databases">
        <title>Annotated Genome Sequence of Vanrija albida AlHP1.</title>
        <authorList>
            <person name="Herzog R."/>
        </authorList>
    </citation>
    <scope>NUCLEOTIDE SEQUENCE [LARGE SCALE GENOMIC DNA]</scope>
    <source>
        <strain evidence="8 9">AlHP1</strain>
    </source>
</reference>
<dbReference type="InterPro" id="IPR050815">
    <property type="entry name" value="TF_fung"/>
</dbReference>
<name>A0ABR3QG81_9TREE</name>
<evidence type="ECO:0000256" key="1">
    <source>
        <dbReference type="ARBA" id="ARBA00004123"/>
    </source>
</evidence>
<evidence type="ECO:0000313" key="8">
    <source>
        <dbReference type="EMBL" id="KAL1413403.1"/>
    </source>
</evidence>
<feature type="region of interest" description="Disordered" evidence="6">
    <location>
        <begin position="127"/>
        <end position="150"/>
    </location>
</feature>
<keyword evidence="9" id="KW-1185">Reference proteome</keyword>
<comment type="subcellular location">
    <subcellularLocation>
        <location evidence="1">Nucleus</location>
    </subcellularLocation>
</comment>
<keyword evidence="2" id="KW-0479">Metal-binding</keyword>
<protein>
    <recommendedName>
        <fullName evidence="7">Zn(2)-C6 fungal-type domain-containing protein</fullName>
    </recommendedName>
</protein>